<dbReference type="EMBL" id="JACOPD010000005">
    <property type="protein sequence ID" value="MBC5680840.1"/>
    <property type="molecule type" value="Genomic_DNA"/>
</dbReference>
<accession>A0ABR7G075</accession>
<evidence type="ECO:0000313" key="2">
    <source>
        <dbReference type="Proteomes" id="UP000628463"/>
    </source>
</evidence>
<gene>
    <name evidence="1" type="ORF">H8S01_07705</name>
</gene>
<dbReference type="RefSeq" id="WP_186836806.1">
    <property type="nucleotide sequence ID" value="NZ_JACOPD010000005.1"/>
</dbReference>
<keyword evidence="2" id="KW-1185">Reference proteome</keyword>
<proteinExistence type="predicted"/>
<comment type="caution">
    <text evidence="1">The sequence shown here is derived from an EMBL/GenBank/DDBJ whole genome shotgun (WGS) entry which is preliminary data.</text>
</comment>
<evidence type="ECO:0000313" key="1">
    <source>
        <dbReference type="EMBL" id="MBC5680840.1"/>
    </source>
</evidence>
<protein>
    <submittedName>
        <fullName evidence="1">Uncharacterized protein</fullName>
    </submittedName>
</protein>
<reference evidence="1 2" key="1">
    <citation type="submission" date="2020-08" db="EMBL/GenBank/DDBJ databases">
        <title>Genome public.</title>
        <authorList>
            <person name="Liu C."/>
            <person name="Sun Q."/>
        </authorList>
    </citation>
    <scope>NUCLEOTIDE SEQUENCE [LARGE SCALE GENOMIC DNA]</scope>
    <source>
        <strain evidence="1 2">NSJ-43</strain>
    </source>
</reference>
<dbReference type="Proteomes" id="UP000628463">
    <property type="component" value="Unassembled WGS sequence"/>
</dbReference>
<organism evidence="1 2">
    <name type="scientific">Lachnospira hominis</name>
    <name type="common">ex Liu et al. 2021</name>
    <dbReference type="NCBI Taxonomy" id="2763051"/>
    <lineage>
        <taxon>Bacteria</taxon>
        <taxon>Bacillati</taxon>
        <taxon>Bacillota</taxon>
        <taxon>Clostridia</taxon>
        <taxon>Lachnospirales</taxon>
        <taxon>Lachnospiraceae</taxon>
        <taxon>Lachnospira</taxon>
    </lineage>
</organism>
<name>A0ABR7G075_9FIRM</name>
<sequence>MNSIINEITMKFQETKDEFIFQVLSDFASDKYNITIEKEELVRAIQLVRMSKKYGPSIGERWVTATQNVAELERAYDKGFHDGMQEVRKSFESAFKEEKK</sequence>